<protein>
    <recommendedName>
        <fullName evidence="3">Integrase</fullName>
    </recommendedName>
</protein>
<proteinExistence type="predicted"/>
<dbReference type="EMBL" id="CP144921">
    <property type="protein sequence ID" value="WWA28718.1"/>
    <property type="molecule type" value="Genomic_DNA"/>
</dbReference>
<reference evidence="1 2" key="1">
    <citation type="submission" date="2024-01" db="EMBL/GenBank/DDBJ databases">
        <title>Culturomics analysis of mouse respiratory tract.</title>
        <authorList>
            <person name="Phillips A.M."/>
            <person name="Collette N.M."/>
            <person name="Mageeney C.M."/>
            <person name="Sinha A."/>
            <person name="Hern K.E."/>
            <person name="Arkin A.P."/>
            <person name="Williams K.P."/>
            <person name="Branda S."/>
        </authorList>
    </citation>
    <scope>NUCLEOTIDE SEQUENCE [LARGE SCALE GENOMIC DNA]</scope>
    <source>
        <strain evidence="1 2">CP20</strain>
    </source>
</reference>
<evidence type="ECO:0008006" key="3">
    <source>
        <dbReference type="Google" id="ProtNLM"/>
    </source>
</evidence>
<evidence type="ECO:0000313" key="2">
    <source>
        <dbReference type="Proteomes" id="UP001341136"/>
    </source>
</evidence>
<dbReference type="RefSeq" id="WP_156323109.1">
    <property type="nucleotide sequence ID" value="NZ_CP144921.1"/>
</dbReference>
<accession>A0ABZ2CQK3</accession>
<gene>
    <name evidence="1" type="ORF">V5G21_13195</name>
</gene>
<organism evidence="1 2">
    <name type="scientific">Shouchella rhizosphaerae</name>
    <dbReference type="NCBI Taxonomy" id="866786"/>
    <lineage>
        <taxon>Bacteria</taxon>
        <taxon>Bacillati</taxon>
        <taxon>Bacillota</taxon>
        <taxon>Bacilli</taxon>
        <taxon>Bacillales</taxon>
        <taxon>Bacillaceae</taxon>
        <taxon>Shouchella</taxon>
    </lineage>
</organism>
<keyword evidence="2" id="KW-1185">Reference proteome</keyword>
<dbReference type="Proteomes" id="UP001341136">
    <property type="component" value="Chromosome"/>
</dbReference>
<name>A0ABZ2CQK3_9BACI</name>
<evidence type="ECO:0000313" key="1">
    <source>
        <dbReference type="EMBL" id="WWA28718.1"/>
    </source>
</evidence>
<sequence length="47" mass="5566">MESVHKPASTERKRLRFNTRLSKHILTYSDWYDSATIERAKTDLKNA</sequence>